<organism evidence="1 2">
    <name type="scientific">Vespertiliibacter pulmonis</name>
    <dbReference type="NCBI Taxonomy" id="1443036"/>
    <lineage>
        <taxon>Bacteria</taxon>
        <taxon>Pseudomonadati</taxon>
        <taxon>Pseudomonadota</taxon>
        <taxon>Gammaproteobacteria</taxon>
        <taxon>Pasteurellales</taxon>
        <taxon>Pasteurellaceae</taxon>
        <taxon>Vespertiliibacter</taxon>
    </lineage>
</organism>
<name>A0A3N4VHV8_9PAST</name>
<dbReference type="OrthoDB" id="199979at2"/>
<dbReference type="InterPro" id="IPR011990">
    <property type="entry name" value="TPR-like_helical_dom_sf"/>
</dbReference>
<dbReference type="SUPFAM" id="SSF81901">
    <property type="entry name" value="HCP-like"/>
    <property type="match status" value="1"/>
</dbReference>
<dbReference type="Proteomes" id="UP000281691">
    <property type="component" value="Unassembled WGS sequence"/>
</dbReference>
<sequence length="697" mass="81486">MTASQLLNKGIKLLKQAEYDQAISKLTQALESITDTNTDIQLQLNIQHWLGRCYFEQAIKSPLNEAKPLFELAIEHYNNWLQLAESLTTENKAQEQINAQQALGYCYFKQAIKNPENEAKPLFQQAITHHEHQLKLAKELTTENNIQQQINAQYWLGRCYMEQAIKSSLNEAKPLFQQAIEHHKHQLELAKSLTTENNIQQQIYAQVWLGRCYLAQAIKSPLNEAKPLFQQAITHHEHQLELAKSLTTENNIQEQITAQTCLGHCYLSQTIKNPENEDNSLFNKAIEHYTNWLQLAEGLSAEKNAQAQINAQEFLDYCHFEFSNKSKKFDSYFKYKKEKISKQLSTHLQSNQLKKQIITILTVLSIEPVELKNIPLAHYTTPYVAELLFGLNKAENKQDSEKNKESSQEYILSPMRMNSATYMNDPSEGKSLLEFLDKPDISLENITQFPKRNAFFSCFSSRINDLNQFRLYGKENQIEASGCCLIFNKKRNWLKQPDIRQSFSFSERDTELQTESISDTISKNYPKLPLYQVAYLTYMDSYIDERKCTKFNNTNFAFCLHQVGNNSKWHKKREKELKKALNNLKEKIKSIDKFTPEQEADLEYIRYLFKDFAFRDEEEFRLLKMAEIGSDEIKICEKTQSIYVEYTDIRQMVDEVILGTNYERTDEKRKVEVFRHKMKQHLPEISVVHSSLPINFQ</sequence>
<protein>
    <recommendedName>
        <fullName evidence="3">Tetratricopeptide repeat protein</fullName>
    </recommendedName>
</protein>
<dbReference type="EMBL" id="RKQP01000005">
    <property type="protein sequence ID" value="RPE82636.1"/>
    <property type="molecule type" value="Genomic_DNA"/>
</dbReference>
<evidence type="ECO:0000313" key="1">
    <source>
        <dbReference type="EMBL" id="RPE82636.1"/>
    </source>
</evidence>
<reference evidence="1 2" key="1">
    <citation type="submission" date="2018-11" db="EMBL/GenBank/DDBJ databases">
        <title>Genomic Encyclopedia of Type Strains, Phase IV (KMG-IV): sequencing the most valuable type-strain genomes for metagenomic binning, comparative biology and taxonomic classification.</title>
        <authorList>
            <person name="Goeker M."/>
        </authorList>
    </citation>
    <scope>NUCLEOTIDE SEQUENCE [LARGE SCALE GENOMIC DNA]</scope>
    <source>
        <strain evidence="1 2">DSM 27238</strain>
    </source>
</reference>
<evidence type="ECO:0008006" key="3">
    <source>
        <dbReference type="Google" id="ProtNLM"/>
    </source>
</evidence>
<gene>
    <name evidence="1" type="ORF">EDC46_1574</name>
</gene>
<dbReference type="Gene3D" id="1.25.40.10">
    <property type="entry name" value="Tetratricopeptide repeat domain"/>
    <property type="match status" value="2"/>
</dbReference>
<accession>A0A3N4VHV8</accession>
<dbReference type="AlphaFoldDB" id="A0A3N4VHV8"/>
<evidence type="ECO:0000313" key="2">
    <source>
        <dbReference type="Proteomes" id="UP000281691"/>
    </source>
</evidence>
<comment type="caution">
    <text evidence="1">The sequence shown here is derived from an EMBL/GenBank/DDBJ whole genome shotgun (WGS) entry which is preliminary data.</text>
</comment>
<proteinExistence type="predicted"/>
<keyword evidence="2" id="KW-1185">Reference proteome</keyword>